<evidence type="ECO:0000313" key="1">
    <source>
        <dbReference type="EMBL" id="MCJ8499072.1"/>
    </source>
</evidence>
<dbReference type="EMBL" id="JALJRB010000001">
    <property type="protein sequence ID" value="MCJ8499072.1"/>
    <property type="molecule type" value="Genomic_DNA"/>
</dbReference>
<dbReference type="RefSeq" id="WP_246902142.1">
    <property type="nucleotide sequence ID" value="NZ_JALJRB010000001.1"/>
</dbReference>
<sequence>MANGIAETTWVYVVIQDPGREEKILGQYDDAADITFIPFFKDRDTGQQAVLHLAKTPGRPLEIQAIIFEDLVRYATREGHLLFLLDASGRIETKMTPQGKAL</sequence>
<dbReference type="Proteomes" id="UP001165427">
    <property type="component" value="Unassembled WGS sequence"/>
</dbReference>
<keyword evidence="2" id="KW-1185">Reference proteome</keyword>
<gene>
    <name evidence="1" type="ORF">MRX98_00685</name>
</gene>
<name>A0AA41QZ28_9BACT</name>
<comment type="caution">
    <text evidence="1">The sequence shown here is derived from an EMBL/GenBank/DDBJ whole genome shotgun (WGS) entry which is preliminary data.</text>
</comment>
<protein>
    <submittedName>
        <fullName evidence="1">Uncharacterized protein</fullName>
    </submittedName>
</protein>
<dbReference type="AlphaFoldDB" id="A0AA41QZ28"/>
<evidence type="ECO:0000313" key="2">
    <source>
        <dbReference type="Proteomes" id="UP001165427"/>
    </source>
</evidence>
<accession>A0AA41QZ28</accession>
<organism evidence="1 2">
    <name type="scientific">Desulfatitalea alkaliphila</name>
    <dbReference type="NCBI Taxonomy" id="2929485"/>
    <lineage>
        <taxon>Bacteria</taxon>
        <taxon>Pseudomonadati</taxon>
        <taxon>Thermodesulfobacteriota</taxon>
        <taxon>Desulfobacteria</taxon>
        <taxon>Desulfobacterales</taxon>
        <taxon>Desulfosarcinaceae</taxon>
        <taxon>Desulfatitalea</taxon>
    </lineage>
</organism>
<proteinExistence type="predicted"/>
<reference evidence="1" key="1">
    <citation type="submission" date="2022-04" db="EMBL/GenBank/DDBJ databases">
        <title>Desulfatitalea alkaliphila sp. nov., a novel anaerobic sulfate-reducing bacterium isolated from terrestrial mud volcano, Taman Peninsula, Russia.</title>
        <authorList>
            <person name="Khomyakova M.A."/>
            <person name="Merkel A.Y."/>
            <person name="Slobodkin A.I."/>
        </authorList>
    </citation>
    <scope>NUCLEOTIDE SEQUENCE</scope>
    <source>
        <strain evidence="1">M08but</strain>
    </source>
</reference>